<dbReference type="RefSeq" id="WP_169522575.1">
    <property type="nucleotide sequence ID" value="NZ_JAAMPT010000191.1"/>
</dbReference>
<evidence type="ECO:0008006" key="4">
    <source>
        <dbReference type="Google" id="ProtNLM"/>
    </source>
</evidence>
<comment type="caution">
    <text evidence="2">The sequence shown here is derived from an EMBL/GenBank/DDBJ whole genome shotgun (WGS) entry which is preliminary data.</text>
</comment>
<gene>
    <name evidence="2" type="ORF">G6042_01935</name>
</gene>
<evidence type="ECO:0000313" key="2">
    <source>
        <dbReference type="EMBL" id="NMH24025.1"/>
    </source>
</evidence>
<keyword evidence="3" id="KW-1185">Reference proteome</keyword>
<keyword evidence="1" id="KW-0732">Signal</keyword>
<evidence type="ECO:0000256" key="1">
    <source>
        <dbReference type="SAM" id="SignalP"/>
    </source>
</evidence>
<sequence length="179" mass="20127">MKKNNLQGQLKTISIVAILLVSSICFSQQKNPDSPQNDFWKNVQFGGGLGLGFGSGYTDITIAPTAIYNFNEYFALGTGVQYSYLRQKGFFKSNNYGGSIIGLFNPIPEAQLSVELEQLRVNLTYENIDVTENFWNTALFLGAGYRMENVTIGARYNVLFDKDKNVYGDAFMPFVRVFF</sequence>
<reference evidence="2 3" key="1">
    <citation type="submission" date="2020-02" db="EMBL/GenBank/DDBJ databases">
        <title>Flavobacterium sp. genome.</title>
        <authorList>
            <person name="Jung H.S."/>
            <person name="Baek J.H."/>
            <person name="Jeon C.O."/>
        </authorList>
    </citation>
    <scope>NUCLEOTIDE SEQUENCE [LARGE SCALE GENOMIC DNA]</scope>
    <source>
        <strain evidence="2 3">SE-s27</strain>
    </source>
</reference>
<dbReference type="EMBL" id="JAAMPT010000191">
    <property type="protein sequence ID" value="NMH24025.1"/>
    <property type="molecule type" value="Genomic_DNA"/>
</dbReference>
<protein>
    <recommendedName>
        <fullName evidence="4">Alpha-ketoglutarate decarboxylase</fullName>
    </recommendedName>
</protein>
<dbReference type="Gene3D" id="2.40.160.60">
    <property type="entry name" value="Outer membrane protein transport protein (OMPP1/FadL/TodX)"/>
    <property type="match status" value="1"/>
</dbReference>
<proteinExistence type="predicted"/>
<organism evidence="2 3">
    <name type="scientific">Flavobacterium solisilvae</name>
    <dbReference type="NCBI Taxonomy" id="1852019"/>
    <lineage>
        <taxon>Bacteria</taxon>
        <taxon>Pseudomonadati</taxon>
        <taxon>Bacteroidota</taxon>
        <taxon>Flavobacteriia</taxon>
        <taxon>Flavobacteriales</taxon>
        <taxon>Flavobacteriaceae</taxon>
        <taxon>Flavobacterium</taxon>
    </lineage>
</organism>
<feature type="signal peptide" evidence="1">
    <location>
        <begin position="1"/>
        <end position="27"/>
    </location>
</feature>
<feature type="chain" id="PRO_5046325352" description="Alpha-ketoglutarate decarboxylase" evidence="1">
    <location>
        <begin position="28"/>
        <end position="179"/>
    </location>
</feature>
<name>A0ABX1QRG3_9FLAO</name>
<dbReference type="Proteomes" id="UP000767947">
    <property type="component" value="Unassembled WGS sequence"/>
</dbReference>
<accession>A0ABX1QRG3</accession>
<evidence type="ECO:0000313" key="3">
    <source>
        <dbReference type="Proteomes" id="UP000767947"/>
    </source>
</evidence>